<dbReference type="SUPFAM" id="SSF103481">
    <property type="entry name" value="Multidrug resistance efflux transporter EmrE"/>
    <property type="match status" value="1"/>
</dbReference>
<dbReference type="PANTHER" id="PTHR40761:SF1">
    <property type="entry name" value="CONSERVED INTEGRAL MEMBRANE ALANINE VALINE AND LEUCINE RICH PROTEIN-RELATED"/>
    <property type="match status" value="1"/>
</dbReference>
<evidence type="ECO:0000256" key="1">
    <source>
        <dbReference type="SAM" id="Phobius"/>
    </source>
</evidence>
<dbReference type="NCBIfam" id="NF038012">
    <property type="entry name" value="DMT_1"/>
    <property type="match status" value="1"/>
</dbReference>
<evidence type="ECO:0000313" key="3">
    <source>
        <dbReference type="EMBL" id="MDR7304271.1"/>
    </source>
</evidence>
<dbReference type="RefSeq" id="WP_310277751.1">
    <property type="nucleotide sequence ID" value="NZ_JAVDXW010000001.1"/>
</dbReference>
<feature type="transmembrane region" description="Helical" evidence="1">
    <location>
        <begin position="288"/>
        <end position="311"/>
    </location>
</feature>
<feature type="transmembrane region" description="Helical" evidence="1">
    <location>
        <begin position="159"/>
        <end position="180"/>
    </location>
</feature>
<keyword evidence="2" id="KW-0732">Signal</keyword>
<evidence type="ECO:0000256" key="2">
    <source>
        <dbReference type="SAM" id="SignalP"/>
    </source>
</evidence>
<comment type="caution">
    <text evidence="3">The sequence shown here is derived from an EMBL/GenBank/DDBJ whole genome shotgun (WGS) entry which is preliminary data.</text>
</comment>
<keyword evidence="1" id="KW-0472">Membrane</keyword>
<dbReference type="Proteomes" id="UP001180845">
    <property type="component" value="Unassembled WGS sequence"/>
</dbReference>
<sequence>MWVLVLALLAAALSALSAAGEQRAASQLAGTMRRGQRRGVGLPAAVPPLQPAVETRLRTSRRRVGYGVGFVIALLTSPLWLSSWLLDACGFFLQAAALHVGSISAVQPLMVTTLLFSLPLAALGTGRRPGRGGWIGASMICAGLALVLSTRALPATDTIHRVPLLATMGTVILVAAVLVLSGRNRAPVQRAALLSVAAGALFAVGAAVTKLAAATFATTGFTGLLTSWPGYTLAAVSLASFSLQQAAYASGPLAPSVTAIVITDPLVAYVLGVAGFGESLPRTGGTALLLVSGAIILGFGVALLAHSPLLARRSAH</sequence>
<reference evidence="3" key="1">
    <citation type="submission" date="2023-07" db="EMBL/GenBank/DDBJ databases">
        <title>Sequencing the genomes of 1000 actinobacteria strains.</title>
        <authorList>
            <person name="Klenk H.-P."/>
        </authorList>
    </citation>
    <scope>NUCLEOTIDE SEQUENCE</scope>
    <source>
        <strain evidence="3">DSM 45977</strain>
    </source>
</reference>
<accession>A0AAE4CPC3</accession>
<feature type="transmembrane region" description="Helical" evidence="1">
    <location>
        <begin position="253"/>
        <end position="276"/>
    </location>
</feature>
<protein>
    <submittedName>
        <fullName evidence="3">Drug/metabolite transporter (DMT)-like permease</fullName>
    </submittedName>
</protein>
<proteinExistence type="predicted"/>
<feature type="chain" id="PRO_5042071175" evidence="2">
    <location>
        <begin position="20"/>
        <end position="316"/>
    </location>
</feature>
<organism evidence="3 4">
    <name type="scientific">Haloactinomyces albus</name>
    <dbReference type="NCBI Taxonomy" id="1352928"/>
    <lineage>
        <taxon>Bacteria</taxon>
        <taxon>Bacillati</taxon>
        <taxon>Actinomycetota</taxon>
        <taxon>Actinomycetes</taxon>
        <taxon>Actinopolysporales</taxon>
        <taxon>Actinopolysporaceae</taxon>
        <taxon>Haloactinomyces</taxon>
    </lineage>
</organism>
<dbReference type="EMBL" id="JAVDXW010000001">
    <property type="protein sequence ID" value="MDR7304271.1"/>
    <property type="molecule type" value="Genomic_DNA"/>
</dbReference>
<keyword evidence="1" id="KW-1133">Transmembrane helix</keyword>
<feature type="transmembrane region" description="Helical" evidence="1">
    <location>
        <begin position="98"/>
        <end position="122"/>
    </location>
</feature>
<feature type="transmembrane region" description="Helical" evidence="1">
    <location>
        <begin position="192"/>
        <end position="213"/>
    </location>
</feature>
<feature type="transmembrane region" description="Helical" evidence="1">
    <location>
        <begin position="134"/>
        <end position="153"/>
    </location>
</feature>
<dbReference type="AlphaFoldDB" id="A0AAE4CPC3"/>
<dbReference type="InterPro" id="IPR037185">
    <property type="entry name" value="EmrE-like"/>
</dbReference>
<evidence type="ECO:0000313" key="4">
    <source>
        <dbReference type="Proteomes" id="UP001180845"/>
    </source>
</evidence>
<keyword evidence="1" id="KW-0812">Transmembrane</keyword>
<feature type="signal peptide" evidence="2">
    <location>
        <begin position="1"/>
        <end position="19"/>
    </location>
</feature>
<keyword evidence="4" id="KW-1185">Reference proteome</keyword>
<gene>
    <name evidence="3" type="ORF">JOF55_004452</name>
</gene>
<feature type="transmembrane region" description="Helical" evidence="1">
    <location>
        <begin position="219"/>
        <end position="241"/>
    </location>
</feature>
<feature type="transmembrane region" description="Helical" evidence="1">
    <location>
        <begin position="65"/>
        <end position="86"/>
    </location>
</feature>
<dbReference type="PANTHER" id="PTHR40761">
    <property type="entry name" value="CONSERVED INTEGRAL MEMBRANE ALANINE VALINE AND LEUCINE RICH PROTEIN-RELATED"/>
    <property type="match status" value="1"/>
</dbReference>
<name>A0AAE4CPC3_9ACTN</name>